<reference evidence="2" key="1">
    <citation type="submission" date="2023-07" db="EMBL/GenBank/DDBJ databases">
        <title>draft genome sequence of fig (Ficus carica).</title>
        <authorList>
            <person name="Takahashi T."/>
            <person name="Nishimura K."/>
        </authorList>
    </citation>
    <scope>NUCLEOTIDE SEQUENCE</scope>
</reference>
<dbReference type="Pfam" id="PF13966">
    <property type="entry name" value="zf-RVT"/>
    <property type="match status" value="1"/>
</dbReference>
<organism evidence="2 3">
    <name type="scientific">Ficus carica</name>
    <name type="common">Common fig</name>
    <dbReference type="NCBI Taxonomy" id="3494"/>
    <lineage>
        <taxon>Eukaryota</taxon>
        <taxon>Viridiplantae</taxon>
        <taxon>Streptophyta</taxon>
        <taxon>Embryophyta</taxon>
        <taxon>Tracheophyta</taxon>
        <taxon>Spermatophyta</taxon>
        <taxon>Magnoliopsida</taxon>
        <taxon>eudicotyledons</taxon>
        <taxon>Gunneridae</taxon>
        <taxon>Pentapetalae</taxon>
        <taxon>rosids</taxon>
        <taxon>fabids</taxon>
        <taxon>Rosales</taxon>
        <taxon>Moraceae</taxon>
        <taxon>Ficeae</taxon>
        <taxon>Ficus</taxon>
    </lineage>
</organism>
<sequence>MFAFLSCLQLRQPRHQWTTKSVGPQNDSKLWDPDNLPAKIKIFTWKCFHDFLPTFGNLRARHVDCSEVCRRCREGKESTIHALVQCASVAEVWGASSFATGVMKFKGDSFKEFLLFMKAQVSKEDFMVFLTPSLETVARKEQVYPWPWRESSEAQRNYGRCPILVS</sequence>
<evidence type="ECO:0000313" key="3">
    <source>
        <dbReference type="Proteomes" id="UP001187192"/>
    </source>
</evidence>
<dbReference type="Proteomes" id="UP001187192">
    <property type="component" value="Unassembled WGS sequence"/>
</dbReference>
<dbReference type="EMBL" id="BTGU01000001">
    <property type="protein sequence ID" value="GMN26829.1"/>
    <property type="molecule type" value="Genomic_DNA"/>
</dbReference>
<proteinExistence type="predicted"/>
<dbReference type="AlphaFoldDB" id="A0AA88D4N2"/>
<evidence type="ECO:0000313" key="2">
    <source>
        <dbReference type="EMBL" id="GMN26829.1"/>
    </source>
</evidence>
<evidence type="ECO:0000259" key="1">
    <source>
        <dbReference type="Pfam" id="PF13966"/>
    </source>
</evidence>
<feature type="domain" description="Reverse transcriptase zinc-binding" evidence="1">
    <location>
        <begin position="27"/>
        <end position="93"/>
    </location>
</feature>
<dbReference type="InterPro" id="IPR026960">
    <property type="entry name" value="RVT-Znf"/>
</dbReference>
<accession>A0AA88D4N2</accession>
<dbReference type="Gramene" id="FCD_00014065-RA">
    <property type="protein sequence ID" value="FCD_00014065-RA:cds"/>
    <property type="gene ID" value="FCD_00014065"/>
</dbReference>
<comment type="caution">
    <text evidence="2">The sequence shown here is derived from an EMBL/GenBank/DDBJ whole genome shotgun (WGS) entry which is preliminary data.</text>
</comment>
<keyword evidence="3" id="KW-1185">Reference proteome</keyword>
<name>A0AA88D4N2_FICCA</name>
<gene>
    <name evidence="2" type="ORF">TIFTF001_001436</name>
</gene>
<protein>
    <recommendedName>
        <fullName evidence="1">Reverse transcriptase zinc-binding domain-containing protein</fullName>
    </recommendedName>
</protein>